<feature type="compositionally biased region" description="Polar residues" evidence="1">
    <location>
        <begin position="10"/>
        <end position="22"/>
    </location>
</feature>
<accession>A0A1Y2D0A2</accession>
<organism evidence="3 4">
    <name type="scientific">Leucosporidium creatinivorum</name>
    <dbReference type="NCBI Taxonomy" id="106004"/>
    <lineage>
        <taxon>Eukaryota</taxon>
        <taxon>Fungi</taxon>
        <taxon>Dikarya</taxon>
        <taxon>Basidiomycota</taxon>
        <taxon>Pucciniomycotina</taxon>
        <taxon>Microbotryomycetes</taxon>
        <taxon>Leucosporidiales</taxon>
        <taxon>Leucosporidium</taxon>
    </lineage>
</organism>
<feature type="region of interest" description="Disordered" evidence="1">
    <location>
        <begin position="78"/>
        <end position="154"/>
    </location>
</feature>
<keyword evidence="2" id="KW-1133">Transmembrane helix</keyword>
<name>A0A1Y2D0A2_9BASI</name>
<keyword evidence="2" id="KW-0812">Transmembrane</keyword>
<evidence type="ECO:0000256" key="2">
    <source>
        <dbReference type="SAM" id="Phobius"/>
    </source>
</evidence>
<feature type="transmembrane region" description="Helical" evidence="2">
    <location>
        <begin position="29"/>
        <end position="49"/>
    </location>
</feature>
<dbReference type="Proteomes" id="UP000193467">
    <property type="component" value="Unassembled WGS sequence"/>
</dbReference>
<gene>
    <name evidence="3" type="ORF">BCR35DRAFT_310612</name>
</gene>
<comment type="caution">
    <text evidence="3">The sequence shown here is derived from an EMBL/GenBank/DDBJ whole genome shotgun (WGS) entry which is preliminary data.</text>
</comment>
<dbReference type="EMBL" id="MCGR01000105">
    <property type="protein sequence ID" value="ORY52719.1"/>
    <property type="molecule type" value="Genomic_DNA"/>
</dbReference>
<protein>
    <submittedName>
        <fullName evidence="3">Uncharacterized protein</fullName>
    </submittedName>
</protein>
<reference evidence="3 4" key="1">
    <citation type="submission" date="2016-07" db="EMBL/GenBank/DDBJ databases">
        <title>Pervasive Adenine N6-methylation of Active Genes in Fungi.</title>
        <authorList>
            <consortium name="DOE Joint Genome Institute"/>
            <person name="Mondo S.J."/>
            <person name="Dannebaum R.O."/>
            <person name="Kuo R.C."/>
            <person name="Labutti K."/>
            <person name="Haridas S."/>
            <person name="Kuo A."/>
            <person name="Salamov A."/>
            <person name="Ahrendt S.R."/>
            <person name="Lipzen A."/>
            <person name="Sullivan W."/>
            <person name="Andreopoulos W.B."/>
            <person name="Clum A."/>
            <person name="Lindquist E."/>
            <person name="Daum C."/>
            <person name="Ramamoorthy G.K."/>
            <person name="Gryganskyi A."/>
            <person name="Culley D."/>
            <person name="Magnuson J.K."/>
            <person name="James T.Y."/>
            <person name="O'Malley M.A."/>
            <person name="Stajich J.E."/>
            <person name="Spatafora J.W."/>
            <person name="Visel A."/>
            <person name="Grigoriev I.V."/>
        </authorList>
    </citation>
    <scope>NUCLEOTIDE SEQUENCE [LARGE SCALE GENOMIC DNA]</scope>
    <source>
        <strain evidence="3 4">62-1032</strain>
    </source>
</reference>
<evidence type="ECO:0000313" key="4">
    <source>
        <dbReference type="Proteomes" id="UP000193467"/>
    </source>
</evidence>
<dbReference type="AlphaFoldDB" id="A0A1Y2D0A2"/>
<evidence type="ECO:0000256" key="1">
    <source>
        <dbReference type="SAM" id="MobiDB-lite"/>
    </source>
</evidence>
<sequence>MVTGEVIPASSDNAPHASSSASSGRLTAILVPSLLGGVVLLLLLSYLLYRRRNASVERAKGESLVSWRPRGSAELIFADRAEDEESTPAYPLHPLHHTPSPPSPTEEAPPPLYSREPSDEVLSVREGEAPAPRSSQGVEGEVLGEPRMLVAAHF</sequence>
<feature type="non-terminal residue" evidence="3">
    <location>
        <position position="154"/>
    </location>
</feature>
<proteinExistence type="predicted"/>
<feature type="region of interest" description="Disordered" evidence="1">
    <location>
        <begin position="1"/>
        <end position="22"/>
    </location>
</feature>
<keyword evidence="4" id="KW-1185">Reference proteome</keyword>
<dbReference type="InParanoid" id="A0A1Y2D0A2"/>
<feature type="compositionally biased region" description="Basic and acidic residues" evidence="1">
    <location>
        <begin position="116"/>
        <end position="128"/>
    </location>
</feature>
<evidence type="ECO:0000313" key="3">
    <source>
        <dbReference type="EMBL" id="ORY52719.1"/>
    </source>
</evidence>
<feature type="compositionally biased region" description="Pro residues" evidence="1">
    <location>
        <begin position="99"/>
        <end position="112"/>
    </location>
</feature>
<keyword evidence="2" id="KW-0472">Membrane</keyword>